<organism evidence="1 2">
    <name type="scientific">Scytonema hofmannii PCC 7110</name>
    <dbReference type="NCBI Taxonomy" id="128403"/>
    <lineage>
        <taxon>Bacteria</taxon>
        <taxon>Bacillati</taxon>
        <taxon>Cyanobacteriota</taxon>
        <taxon>Cyanophyceae</taxon>
        <taxon>Nostocales</taxon>
        <taxon>Scytonemataceae</taxon>
        <taxon>Scytonema</taxon>
    </lineage>
</organism>
<dbReference type="EMBL" id="ANNX02000042">
    <property type="protein sequence ID" value="KYC38036.1"/>
    <property type="molecule type" value="Genomic_DNA"/>
</dbReference>
<sequence>MKLSRHGNRGGRRENAGRKAIWNNKDTITIRVPKVLATQVMELAHRLDSGESFENVSQSKRADFDLITKSSDCAREAAALQHRQDEIITKSRPGFESEFETITNSMLTNSDSIENVTKSIRMNEAIELAKKILKHKKSARQTVAKLLSKLYSNAISFNDLK</sequence>
<evidence type="ECO:0000313" key="1">
    <source>
        <dbReference type="EMBL" id="KYC38036.1"/>
    </source>
</evidence>
<name>A0A139X049_9CYAN</name>
<gene>
    <name evidence="1" type="ORF">WA1_37400</name>
</gene>
<keyword evidence="2" id="KW-1185">Reference proteome</keyword>
<dbReference type="RefSeq" id="WP_017749297.1">
    <property type="nucleotide sequence ID" value="NZ_KQ976354.1"/>
</dbReference>
<proteinExistence type="predicted"/>
<reference evidence="1 2" key="1">
    <citation type="journal article" date="2013" name="Genome Biol. Evol.">
        <title>Genomes of Stigonematalean cyanobacteria (subsection V) and the evolution of oxygenic photosynthesis from prokaryotes to plastids.</title>
        <authorList>
            <person name="Dagan T."/>
            <person name="Roettger M."/>
            <person name="Stucken K."/>
            <person name="Landan G."/>
            <person name="Koch R."/>
            <person name="Major P."/>
            <person name="Gould S.B."/>
            <person name="Goremykin V.V."/>
            <person name="Rippka R."/>
            <person name="Tandeau de Marsac N."/>
            <person name="Gugger M."/>
            <person name="Lockhart P.J."/>
            <person name="Allen J.F."/>
            <person name="Brune I."/>
            <person name="Maus I."/>
            <person name="Puhler A."/>
            <person name="Martin W.F."/>
        </authorList>
    </citation>
    <scope>NUCLEOTIDE SEQUENCE [LARGE SCALE GENOMIC DNA]</scope>
    <source>
        <strain evidence="1 2">PCC 7110</strain>
    </source>
</reference>
<dbReference type="AlphaFoldDB" id="A0A139X049"/>
<comment type="caution">
    <text evidence="1">The sequence shown here is derived from an EMBL/GenBank/DDBJ whole genome shotgun (WGS) entry which is preliminary data.</text>
</comment>
<protein>
    <submittedName>
        <fullName evidence="1">Uncharacterized protein</fullName>
    </submittedName>
</protein>
<dbReference type="Proteomes" id="UP000076925">
    <property type="component" value="Unassembled WGS sequence"/>
</dbReference>
<evidence type="ECO:0000313" key="2">
    <source>
        <dbReference type="Proteomes" id="UP000076925"/>
    </source>
</evidence>
<dbReference type="OrthoDB" id="583744at2"/>
<accession>A0A139X049</accession>